<dbReference type="InterPro" id="IPR041337">
    <property type="entry name" value="hnRNP_Q_AcD"/>
</dbReference>
<accession>A0AAW1RR48</accession>
<sequence length="295" mass="32738">MAPAESVSPRGRSRSMSKEPAKASVSRSRSRSRSPRDKSASPRRRVLSRSASPRGRLSRSRSRSRAAAGDWKRKLDDLIDRGTIRSSDLDNRTMDALEDLTDDQADQAVERFCEANFARISNKSGFLMGIIRRVQEDGPGGGNVDLDILPRSVRYRLRDLLDDGRLKKDDIDSRMLKSLADLPSDLGLEAVEKFGMASLETVRSKTGFMMGIIKRIEMDRRGMPYGGPPPAYGRGPPMDRYYDRGGYGGLYDRYGGGGDRFGGDRYGGDRYGDRYGGGGGDRFGGGGGYDRYRRY</sequence>
<dbReference type="Proteomes" id="UP001445335">
    <property type="component" value="Unassembled WGS sequence"/>
</dbReference>
<keyword evidence="4" id="KW-1185">Reference proteome</keyword>
<evidence type="ECO:0000259" key="2">
    <source>
        <dbReference type="Pfam" id="PF18360"/>
    </source>
</evidence>
<reference evidence="3 4" key="1">
    <citation type="journal article" date="2024" name="Nat. Commun.">
        <title>Phylogenomics reveals the evolutionary origins of lichenization in chlorophyte algae.</title>
        <authorList>
            <person name="Puginier C."/>
            <person name="Libourel C."/>
            <person name="Otte J."/>
            <person name="Skaloud P."/>
            <person name="Haon M."/>
            <person name="Grisel S."/>
            <person name="Petersen M."/>
            <person name="Berrin J.G."/>
            <person name="Delaux P.M."/>
            <person name="Dal Grande F."/>
            <person name="Keller J."/>
        </authorList>
    </citation>
    <scope>NUCLEOTIDE SEQUENCE [LARGE SCALE GENOMIC DNA]</scope>
    <source>
        <strain evidence="3 4">SAG 245.80</strain>
    </source>
</reference>
<gene>
    <name evidence="3" type="ORF">WJX81_006506</name>
</gene>
<evidence type="ECO:0000313" key="3">
    <source>
        <dbReference type="EMBL" id="KAK9836169.1"/>
    </source>
</evidence>
<proteinExistence type="predicted"/>
<dbReference type="CDD" id="cd21039">
    <property type="entry name" value="NURR"/>
    <property type="match status" value="2"/>
</dbReference>
<dbReference type="EMBL" id="JALJOU010000026">
    <property type="protein sequence ID" value="KAK9836169.1"/>
    <property type="molecule type" value="Genomic_DNA"/>
</dbReference>
<dbReference type="AlphaFoldDB" id="A0AAW1RR48"/>
<feature type="domain" description="Heterogeneous nuclear ribonucleoprotein Q acidic" evidence="2">
    <location>
        <begin position="73"/>
        <end position="135"/>
    </location>
</feature>
<dbReference type="Pfam" id="PF18360">
    <property type="entry name" value="hnRNP_Q_AcD"/>
    <property type="match status" value="2"/>
</dbReference>
<evidence type="ECO:0000313" key="4">
    <source>
        <dbReference type="Proteomes" id="UP001445335"/>
    </source>
</evidence>
<feature type="domain" description="Heterogeneous nuclear ribonucleoprotein Q acidic" evidence="2">
    <location>
        <begin position="149"/>
        <end position="215"/>
    </location>
</feature>
<feature type="region of interest" description="Disordered" evidence="1">
    <location>
        <begin position="1"/>
        <end position="68"/>
    </location>
</feature>
<organism evidence="3 4">
    <name type="scientific">Elliptochloris bilobata</name>
    <dbReference type="NCBI Taxonomy" id="381761"/>
    <lineage>
        <taxon>Eukaryota</taxon>
        <taxon>Viridiplantae</taxon>
        <taxon>Chlorophyta</taxon>
        <taxon>core chlorophytes</taxon>
        <taxon>Trebouxiophyceae</taxon>
        <taxon>Trebouxiophyceae incertae sedis</taxon>
        <taxon>Elliptochloris clade</taxon>
        <taxon>Elliptochloris</taxon>
    </lineage>
</organism>
<name>A0AAW1RR48_9CHLO</name>
<protein>
    <recommendedName>
        <fullName evidence="2">Heterogeneous nuclear ribonucleoprotein Q acidic domain-containing protein</fullName>
    </recommendedName>
</protein>
<comment type="caution">
    <text evidence="3">The sequence shown here is derived from an EMBL/GenBank/DDBJ whole genome shotgun (WGS) entry which is preliminary data.</text>
</comment>
<evidence type="ECO:0000256" key="1">
    <source>
        <dbReference type="SAM" id="MobiDB-lite"/>
    </source>
</evidence>